<evidence type="ECO:0000313" key="2">
    <source>
        <dbReference type="Proteomes" id="UP000275267"/>
    </source>
</evidence>
<accession>A0A3L6Q6W0</accession>
<comment type="caution">
    <text evidence="1">The sequence shown here is derived from an EMBL/GenBank/DDBJ whole genome shotgun (WGS) entry which is preliminary data.</text>
</comment>
<gene>
    <name evidence="1" type="ORF">C2845_PM15G15100</name>
</gene>
<sequence>MRRGGAPAAAGGALLGFAGPLAFYCIDHAGMVWQSRRADADSVLRQKRMMARGQPTPVAIAASRTAAPTAEEPTSEMLYGKFYE</sequence>
<dbReference type="OrthoDB" id="10575443at2759"/>
<reference evidence="2" key="1">
    <citation type="journal article" date="2019" name="Nat. Commun.">
        <title>The genome of broomcorn millet.</title>
        <authorList>
            <person name="Zou C."/>
            <person name="Miki D."/>
            <person name="Li D."/>
            <person name="Tang Q."/>
            <person name="Xiao L."/>
            <person name="Rajput S."/>
            <person name="Deng P."/>
            <person name="Jia W."/>
            <person name="Huang R."/>
            <person name="Zhang M."/>
            <person name="Sun Y."/>
            <person name="Hu J."/>
            <person name="Fu X."/>
            <person name="Schnable P.S."/>
            <person name="Li F."/>
            <person name="Zhang H."/>
            <person name="Feng B."/>
            <person name="Zhu X."/>
            <person name="Liu R."/>
            <person name="Schnable J.C."/>
            <person name="Zhu J.-K."/>
            <person name="Zhang H."/>
        </authorList>
    </citation>
    <scope>NUCLEOTIDE SEQUENCE [LARGE SCALE GENOMIC DNA]</scope>
</reference>
<name>A0A3L6Q6W0_PANMI</name>
<dbReference type="EMBL" id="PQIB02000013">
    <property type="protein sequence ID" value="RLM73598.1"/>
    <property type="molecule type" value="Genomic_DNA"/>
</dbReference>
<organism evidence="1 2">
    <name type="scientific">Panicum miliaceum</name>
    <name type="common">Proso millet</name>
    <name type="synonym">Broomcorn millet</name>
    <dbReference type="NCBI Taxonomy" id="4540"/>
    <lineage>
        <taxon>Eukaryota</taxon>
        <taxon>Viridiplantae</taxon>
        <taxon>Streptophyta</taxon>
        <taxon>Embryophyta</taxon>
        <taxon>Tracheophyta</taxon>
        <taxon>Spermatophyta</taxon>
        <taxon>Magnoliopsida</taxon>
        <taxon>Liliopsida</taxon>
        <taxon>Poales</taxon>
        <taxon>Poaceae</taxon>
        <taxon>PACMAD clade</taxon>
        <taxon>Panicoideae</taxon>
        <taxon>Panicodae</taxon>
        <taxon>Paniceae</taxon>
        <taxon>Panicinae</taxon>
        <taxon>Panicum</taxon>
        <taxon>Panicum sect. Panicum</taxon>
    </lineage>
</organism>
<dbReference type="AlphaFoldDB" id="A0A3L6Q6W0"/>
<evidence type="ECO:0000313" key="1">
    <source>
        <dbReference type="EMBL" id="RLM73598.1"/>
    </source>
</evidence>
<keyword evidence="2" id="KW-1185">Reference proteome</keyword>
<protein>
    <submittedName>
        <fullName evidence="1">Uncharacterized protein</fullName>
    </submittedName>
</protein>
<dbReference type="Proteomes" id="UP000275267">
    <property type="component" value="Unassembled WGS sequence"/>
</dbReference>
<proteinExistence type="predicted"/>